<proteinExistence type="predicted"/>
<name>A0AAD2G8N3_9STRA</name>
<keyword evidence="3" id="KW-1185">Reference proteome</keyword>
<protein>
    <submittedName>
        <fullName evidence="2">Uncharacterized protein</fullName>
    </submittedName>
</protein>
<evidence type="ECO:0000313" key="2">
    <source>
        <dbReference type="EMBL" id="CAJ1966392.1"/>
    </source>
</evidence>
<dbReference type="EMBL" id="CAKOGP040002280">
    <property type="protein sequence ID" value="CAJ1966392.1"/>
    <property type="molecule type" value="Genomic_DNA"/>
</dbReference>
<evidence type="ECO:0000313" key="3">
    <source>
        <dbReference type="Proteomes" id="UP001295423"/>
    </source>
</evidence>
<organism evidence="2 3">
    <name type="scientific">Cylindrotheca closterium</name>
    <dbReference type="NCBI Taxonomy" id="2856"/>
    <lineage>
        <taxon>Eukaryota</taxon>
        <taxon>Sar</taxon>
        <taxon>Stramenopiles</taxon>
        <taxon>Ochrophyta</taxon>
        <taxon>Bacillariophyta</taxon>
        <taxon>Bacillariophyceae</taxon>
        <taxon>Bacillariophycidae</taxon>
        <taxon>Bacillariales</taxon>
        <taxon>Bacillariaceae</taxon>
        <taxon>Cylindrotheca</taxon>
    </lineage>
</organism>
<accession>A0AAD2G8N3</accession>
<sequence length="168" mass="18119">MAYVYQSPTPTNEALVSLNPPPLPRKNPCARVDANLMPTTSSRPGLSFPSLDRLGNSAYENEEQTSLLPSLAPSLAPRRHSAGPSGSGLGLPFLGNIEDCSNRAGLFLPALAIRRTSCVGFSSSLLTEKEQGHQTSWKSKKRDASSFSLTPSLRRRIKRKTSVHALCA</sequence>
<dbReference type="AlphaFoldDB" id="A0AAD2G8N3"/>
<feature type="compositionally biased region" description="Polar residues" evidence="1">
    <location>
        <begin position="1"/>
        <end position="14"/>
    </location>
</feature>
<gene>
    <name evidence="2" type="ORF">CYCCA115_LOCUS21976</name>
</gene>
<dbReference type="Proteomes" id="UP001295423">
    <property type="component" value="Unassembled WGS sequence"/>
</dbReference>
<reference evidence="2" key="1">
    <citation type="submission" date="2023-08" db="EMBL/GenBank/DDBJ databases">
        <authorList>
            <person name="Audoor S."/>
            <person name="Bilcke G."/>
        </authorList>
    </citation>
    <scope>NUCLEOTIDE SEQUENCE</scope>
</reference>
<feature type="region of interest" description="Disordered" evidence="1">
    <location>
        <begin position="59"/>
        <end position="84"/>
    </location>
</feature>
<evidence type="ECO:0000256" key="1">
    <source>
        <dbReference type="SAM" id="MobiDB-lite"/>
    </source>
</evidence>
<comment type="caution">
    <text evidence="2">The sequence shown here is derived from an EMBL/GenBank/DDBJ whole genome shotgun (WGS) entry which is preliminary data.</text>
</comment>
<feature type="compositionally biased region" description="Low complexity" evidence="1">
    <location>
        <begin position="66"/>
        <end position="76"/>
    </location>
</feature>
<feature type="region of interest" description="Disordered" evidence="1">
    <location>
        <begin position="1"/>
        <end position="27"/>
    </location>
</feature>